<feature type="compositionally biased region" description="Basic and acidic residues" evidence="3">
    <location>
        <begin position="202"/>
        <end position="216"/>
    </location>
</feature>
<dbReference type="Gene3D" id="3.60.21.10">
    <property type="match status" value="1"/>
</dbReference>
<dbReference type="InterPro" id="IPR036907">
    <property type="entry name" value="5'-Nucleotdase_C_sf"/>
</dbReference>
<dbReference type="InterPro" id="IPR008334">
    <property type="entry name" value="5'-Nucleotdase_C"/>
</dbReference>
<dbReference type="Gene3D" id="3.90.780.10">
    <property type="entry name" value="5'-Nucleotidase, C-terminal domain"/>
    <property type="match status" value="1"/>
</dbReference>
<keyword evidence="7" id="KW-1185">Reference proteome</keyword>
<dbReference type="EMBL" id="JAFIRA010000015">
    <property type="protein sequence ID" value="MCJ2542752.1"/>
    <property type="molecule type" value="Genomic_DNA"/>
</dbReference>
<dbReference type="InterPro" id="IPR006146">
    <property type="entry name" value="5'-Nucleotdase_CS"/>
</dbReference>
<evidence type="ECO:0000259" key="5">
    <source>
        <dbReference type="Pfam" id="PF02872"/>
    </source>
</evidence>
<comment type="similarity">
    <text evidence="2">Belongs to the 5'-nucleotidase family.</text>
</comment>
<dbReference type="Pfam" id="PF02872">
    <property type="entry name" value="5_nucleotid_C"/>
    <property type="match status" value="1"/>
</dbReference>
<comment type="caution">
    <text evidence="6">The sequence shown here is derived from an EMBL/GenBank/DDBJ whole genome shotgun (WGS) entry which is preliminary data.</text>
</comment>
<keyword evidence="2" id="KW-0547">Nucleotide-binding</keyword>
<keyword evidence="1" id="KW-0732">Signal</keyword>
<reference evidence="6" key="1">
    <citation type="submission" date="2021-02" db="EMBL/GenBank/DDBJ databases">
        <title>The CRISPR/cas machinery reduction and long-range gene transfer in the hot spring cyanobacterium Synechococcus.</title>
        <authorList>
            <person name="Dvorak P."/>
            <person name="Jahodarova E."/>
            <person name="Hasler P."/>
            <person name="Poulickova A."/>
        </authorList>
    </citation>
    <scope>NUCLEOTIDE SEQUENCE</scope>
    <source>
        <strain evidence="6">Rupite</strain>
    </source>
</reference>
<accession>A0ABT0CAD8</accession>
<gene>
    <name evidence="6" type="ORF">JX360_07495</name>
</gene>
<dbReference type="PANTHER" id="PTHR11575:SF6">
    <property type="entry name" value="2',3'-CYCLIC-NUCLEOTIDE 2'-PHOSPHODIESTERASE_3'-NUCLEOTIDASE"/>
    <property type="match status" value="1"/>
</dbReference>
<feature type="domain" description="5'-Nucleotidase C-terminal" evidence="5">
    <location>
        <begin position="332"/>
        <end position="495"/>
    </location>
</feature>
<dbReference type="InterPro" id="IPR004843">
    <property type="entry name" value="Calcineurin-like_PHP"/>
</dbReference>
<dbReference type="SUPFAM" id="SSF56300">
    <property type="entry name" value="Metallo-dependent phosphatases"/>
    <property type="match status" value="1"/>
</dbReference>
<dbReference type="SUPFAM" id="SSF55816">
    <property type="entry name" value="5'-nucleotidase (syn. UDP-sugar hydrolase), C-terminal domain"/>
    <property type="match status" value="1"/>
</dbReference>
<evidence type="ECO:0000256" key="1">
    <source>
        <dbReference type="ARBA" id="ARBA00022729"/>
    </source>
</evidence>
<dbReference type="PANTHER" id="PTHR11575">
    <property type="entry name" value="5'-NUCLEOTIDASE-RELATED"/>
    <property type="match status" value="1"/>
</dbReference>
<evidence type="ECO:0000256" key="2">
    <source>
        <dbReference type="RuleBase" id="RU362119"/>
    </source>
</evidence>
<dbReference type="InterPro" id="IPR029052">
    <property type="entry name" value="Metallo-depent_PP-like"/>
</dbReference>
<evidence type="ECO:0000313" key="7">
    <source>
        <dbReference type="Proteomes" id="UP000830835"/>
    </source>
</evidence>
<evidence type="ECO:0000256" key="3">
    <source>
        <dbReference type="SAM" id="MobiDB-lite"/>
    </source>
</evidence>
<evidence type="ECO:0000259" key="4">
    <source>
        <dbReference type="Pfam" id="PF00149"/>
    </source>
</evidence>
<name>A0ABT0CAD8_THEVL</name>
<organism evidence="6 7">
    <name type="scientific">Thermostichus vulcanus str. 'Rupite'</name>
    <dbReference type="NCBI Taxonomy" id="2813851"/>
    <lineage>
        <taxon>Bacteria</taxon>
        <taxon>Bacillati</taxon>
        <taxon>Cyanobacteriota</taxon>
        <taxon>Cyanophyceae</taxon>
        <taxon>Thermostichales</taxon>
        <taxon>Thermostichaceae</taxon>
        <taxon>Thermostichus</taxon>
    </lineage>
</organism>
<dbReference type="Pfam" id="PF00149">
    <property type="entry name" value="Metallophos"/>
    <property type="match status" value="1"/>
</dbReference>
<sequence length="553" mass="61373">MRLTILHTSDLHANLHPWNYFTGAPAEHGLAKLATLIKRTRASTQDPVLLIDSGDTIQGSPLGTYYAQVERVSPHPMACAFNALAYDAFTPGNHDFNFGPQVLQDFVTDLNCPVICANILRQNGDPLFQPYRIQTVQGIRVGLLGLTTPRIDTWERPDHIVGLRFAPILETAHHYLPLLRPQVDVLVVILHSGPNRLPPQRSPEHWRTPDRSDWRSNKSLNGENELLSLAQLEDIDVILSGHTHQTIAGLEQAKPLVVQPGFWGSHLSRVSLELEEQGQGWRVHGGQVDILSAEGIPPDPELLALTDPYHQATLHYVHQPVGHARAPYPGGLAARLGANPLAELLHQAQLQAVREAGFPAELSLVNICSSAGLAAGPIRLQDAYGITVYDNTLCVLEVSGEILRRALEQTAGYFRQLDPDHLPAEPTAVVAPDARGYTFDLYHGIDYCFDLTRPVGKRLVNLQFRGQPVEPTQTFRLAINHYRAGGGGGYVMFQEAETLWISADSIRDFLVYYINTHSPIQPLYSHNWSLIPDLAEIYFPNYFSRPQESLLVG</sequence>
<proteinExistence type="inferred from homology"/>
<feature type="domain" description="Calcineurin-like phosphoesterase" evidence="4">
    <location>
        <begin position="3"/>
        <end position="245"/>
    </location>
</feature>
<protein>
    <submittedName>
        <fullName evidence="6">5'-nucleotidase C-terminal domain-containing protein</fullName>
    </submittedName>
</protein>
<dbReference type="Proteomes" id="UP000830835">
    <property type="component" value="Unassembled WGS sequence"/>
</dbReference>
<keyword evidence="2" id="KW-0378">Hydrolase</keyword>
<dbReference type="InterPro" id="IPR006179">
    <property type="entry name" value="5_nucleotidase/apyrase"/>
</dbReference>
<dbReference type="PRINTS" id="PR01607">
    <property type="entry name" value="APYRASEFAMLY"/>
</dbReference>
<dbReference type="PROSITE" id="PS00785">
    <property type="entry name" value="5_NUCLEOTIDASE_1"/>
    <property type="match status" value="1"/>
</dbReference>
<feature type="region of interest" description="Disordered" evidence="3">
    <location>
        <begin position="198"/>
        <end position="217"/>
    </location>
</feature>
<evidence type="ECO:0000313" key="6">
    <source>
        <dbReference type="EMBL" id="MCJ2542752.1"/>
    </source>
</evidence>
<dbReference type="RefSeq" id="WP_244350033.1">
    <property type="nucleotide sequence ID" value="NZ_JAFIRA010000015.1"/>
</dbReference>